<dbReference type="PANTHER" id="PTHR13115">
    <property type="entry name" value="RNA POLYMERASE-ASSOCIATED PROTEIN RTF1 HOMOLOG"/>
    <property type="match status" value="1"/>
</dbReference>
<evidence type="ECO:0000256" key="1">
    <source>
        <dbReference type="ARBA" id="ARBA00004123"/>
    </source>
</evidence>
<name>A0ABR1Q172_9PEZI</name>
<proteinExistence type="predicted"/>
<sequence>MSDDLDDQLMALVGGDEDSDEGSEQEMNISRSGSESPDPKKSKKAAPAKKAKKRRQDYSDEEEGEASSDAESVASQESAPMDESDSEAGSPAGNNTAVFDDEENKYPHEGMFASEQEKEDIMGMREVERESILAERMQEIERQRQNRLLRQLVGDNDKKAAKKRKANDAELEDAQRKTSRQRTKIGGNKVGETSSGIESLRRARAEKSDRQRRLAEDRERNKDKRTSFSRDSPGDDRDDDSDIEWSRDDRRRSRSRTPEQKEAPPAELRDIERVRLSRSRFGQICFFPGFEDAITGCFVRISIGPDSRDPRGGNVYRMAVIKRTFGFTTGKPYAMEKKTGQTFVTDQYIVAAHGKAEREWPFIVCSESDFTESEFNRYKATVTSEGGIFPKKPALVAKIDDINKLLGRSWTDAELDEKLQRERALRDKFNPAERNRLANAIELAKEQGDMDKATQLQEQLDQLETPRLAFKTSLTSNKKVSSANSQQDRLAQVNAENRKRNAEAVRKAQLREKAKARDIENRIARGEEVKEDTSRRLRTQPKFLLDHNEVEERVKTGTSGASTPANGTPKLNASGNGNRPLPPHIAKLQQNQSQNGTENGGMPQIHRPLVDDDIIGSLDLDIDVEID</sequence>
<feature type="compositionally biased region" description="Polar residues" evidence="5">
    <location>
        <begin position="475"/>
        <end position="489"/>
    </location>
</feature>
<dbReference type="Proteomes" id="UP001391051">
    <property type="component" value="Unassembled WGS sequence"/>
</dbReference>
<feature type="compositionally biased region" description="Polar residues" evidence="5">
    <location>
        <begin position="556"/>
        <end position="577"/>
    </location>
</feature>
<comment type="subcellular location">
    <subcellularLocation>
        <location evidence="1">Nucleus</location>
    </subcellularLocation>
</comment>
<comment type="caution">
    <text evidence="7">The sequence shown here is derived from an EMBL/GenBank/DDBJ whole genome shotgun (WGS) entry which is preliminary data.</text>
</comment>
<feature type="compositionally biased region" description="Basic and acidic residues" evidence="5">
    <location>
        <begin position="244"/>
        <end position="268"/>
    </location>
</feature>
<feature type="compositionally biased region" description="Basic residues" evidence="5">
    <location>
        <begin position="41"/>
        <end position="55"/>
    </location>
</feature>
<dbReference type="EMBL" id="JAQQWE010000008">
    <property type="protein sequence ID" value="KAK7943751.1"/>
    <property type="molecule type" value="Genomic_DNA"/>
</dbReference>
<feature type="compositionally biased region" description="Acidic residues" evidence="5">
    <location>
        <begin position="15"/>
        <end position="24"/>
    </location>
</feature>
<dbReference type="GeneID" id="92082148"/>
<reference evidence="7 8" key="1">
    <citation type="submission" date="2023-01" db="EMBL/GenBank/DDBJ databases">
        <title>Analysis of 21 Apiospora genomes using comparative genomics revels a genus with tremendous synthesis potential of carbohydrate active enzymes and secondary metabolites.</title>
        <authorList>
            <person name="Sorensen T."/>
        </authorList>
    </citation>
    <scope>NUCLEOTIDE SEQUENCE [LARGE SCALE GENOMIC DNA]</scope>
    <source>
        <strain evidence="7 8">CBS 24483</strain>
    </source>
</reference>
<feature type="region of interest" description="Disordered" evidence="5">
    <location>
        <begin position="475"/>
        <end position="502"/>
    </location>
</feature>
<feature type="region of interest" description="Disordered" evidence="5">
    <location>
        <begin position="552"/>
        <end position="585"/>
    </location>
</feature>
<dbReference type="Pfam" id="PF03126">
    <property type="entry name" value="Plus-3"/>
    <property type="match status" value="1"/>
</dbReference>
<evidence type="ECO:0000256" key="5">
    <source>
        <dbReference type="SAM" id="MobiDB-lite"/>
    </source>
</evidence>
<dbReference type="RefSeq" id="XP_066695782.1">
    <property type="nucleotide sequence ID" value="XM_066849086.1"/>
</dbReference>
<keyword evidence="2" id="KW-0805">Transcription regulation</keyword>
<evidence type="ECO:0000313" key="8">
    <source>
        <dbReference type="Proteomes" id="UP001391051"/>
    </source>
</evidence>
<feature type="compositionally biased region" description="Basic and acidic residues" evidence="5">
    <location>
        <begin position="199"/>
        <end position="235"/>
    </location>
</feature>
<dbReference type="PANTHER" id="PTHR13115:SF8">
    <property type="entry name" value="RNA POLYMERASE-ASSOCIATED PROTEIN RTF1 HOMOLOG"/>
    <property type="match status" value="1"/>
</dbReference>
<feature type="compositionally biased region" description="Low complexity" evidence="5">
    <location>
        <begin position="69"/>
        <end position="79"/>
    </location>
</feature>
<dbReference type="Gene3D" id="3.90.70.200">
    <property type="entry name" value="Plus-3 domain"/>
    <property type="match status" value="1"/>
</dbReference>
<accession>A0ABR1Q172</accession>
<dbReference type="PROSITE" id="PS51360">
    <property type="entry name" value="PLUS3"/>
    <property type="match status" value="1"/>
</dbReference>
<evidence type="ECO:0000256" key="3">
    <source>
        <dbReference type="ARBA" id="ARBA00023163"/>
    </source>
</evidence>
<protein>
    <submittedName>
        <fullName evidence="7">RNA polymerase-associated protein</fullName>
    </submittedName>
</protein>
<evidence type="ECO:0000256" key="2">
    <source>
        <dbReference type="ARBA" id="ARBA00023015"/>
    </source>
</evidence>
<dbReference type="SMART" id="SM00719">
    <property type="entry name" value="Plus3"/>
    <property type="match status" value="1"/>
</dbReference>
<feature type="compositionally biased region" description="Polar residues" evidence="5">
    <location>
        <begin position="25"/>
        <end position="35"/>
    </location>
</feature>
<feature type="region of interest" description="Disordered" evidence="5">
    <location>
        <begin position="1"/>
        <end position="122"/>
    </location>
</feature>
<evidence type="ECO:0000313" key="7">
    <source>
        <dbReference type="EMBL" id="KAK7943751.1"/>
    </source>
</evidence>
<feature type="domain" description="Plus3" evidence="6">
    <location>
        <begin position="265"/>
        <end position="407"/>
    </location>
</feature>
<evidence type="ECO:0000259" key="6">
    <source>
        <dbReference type="PROSITE" id="PS51360"/>
    </source>
</evidence>
<gene>
    <name evidence="7" type="ORF">PG986_012864</name>
</gene>
<dbReference type="SUPFAM" id="SSF159042">
    <property type="entry name" value="Plus3-like"/>
    <property type="match status" value="1"/>
</dbReference>
<keyword evidence="3" id="KW-0804">Transcription</keyword>
<dbReference type="InterPro" id="IPR036128">
    <property type="entry name" value="Plus3-like_sf"/>
</dbReference>
<evidence type="ECO:0000256" key="4">
    <source>
        <dbReference type="ARBA" id="ARBA00023242"/>
    </source>
</evidence>
<feature type="region of interest" description="Disordered" evidence="5">
    <location>
        <begin position="147"/>
        <end position="268"/>
    </location>
</feature>
<keyword evidence="4" id="KW-0539">Nucleus</keyword>
<organism evidence="7 8">
    <name type="scientific">Apiospora aurea</name>
    <dbReference type="NCBI Taxonomy" id="335848"/>
    <lineage>
        <taxon>Eukaryota</taxon>
        <taxon>Fungi</taxon>
        <taxon>Dikarya</taxon>
        <taxon>Ascomycota</taxon>
        <taxon>Pezizomycotina</taxon>
        <taxon>Sordariomycetes</taxon>
        <taxon>Xylariomycetidae</taxon>
        <taxon>Amphisphaeriales</taxon>
        <taxon>Apiosporaceae</taxon>
        <taxon>Apiospora</taxon>
    </lineage>
</organism>
<dbReference type="InterPro" id="IPR004343">
    <property type="entry name" value="Plus-3_dom"/>
</dbReference>
<keyword evidence="8" id="KW-1185">Reference proteome</keyword>
<feature type="compositionally biased region" description="Acidic residues" evidence="5">
    <location>
        <begin position="59"/>
        <end position="68"/>
    </location>
</feature>